<feature type="domain" description="Glycosyltransferase 61 catalytic" evidence="1">
    <location>
        <begin position="84"/>
        <end position="249"/>
    </location>
</feature>
<dbReference type="InterPro" id="IPR049625">
    <property type="entry name" value="Glyco_transf_61_cat"/>
</dbReference>
<proteinExistence type="predicted"/>
<dbReference type="EMBL" id="BPQQ01000117">
    <property type="protein sequence ID" value="GJE04398.1"/>
    <property type="molecule type" value="Genomic_DNA"/>
</dbReference>
<evidence type="ECO:0000313" key="3">
    <source>
        <dbReference type="Proteomes" id="UP001055153"/>
    </source>
</evidence>
<accession>A0ABQ4SRF4</accession>
<keyword evidence="3" id="KW-1185">Reference proteome</keyword>
<evidence type="ECO:0000259" key="1">
    <source>
        <dbReference type="Pfam" id="PF04577"/>
    </source>
</evidence>
<comment type="caution">
    <text evidence="2">The sequence shown here is derived from an EMBL/GenBank/DDBJ whole genome shotgun (WGS) entry which is preliminary data.</text>
</comment>
<sequence length="395" mass="43891">MKRFHDVTVAPTEYLRNSTGRLPREASGGIYRGGPVFPRFALQVAARHRRGWLGFPRDTRPRLTGPVEAQAEIGLWCGPVSPHYGHMIADFGMRIATASRFDRTTPLVFSAGPVAMGPPPAFFWGLVEHFGVDRGRICLIERPTLFRTLLVPPQAERLDGPPPSRAHLDVMDEIVATTGPVPQDLEALFVSRARWPDGRLAGEPYVAEVLERAGVAVIQPEMLPVSEQVRMLRRARRILFSEGSALHTLQLLGRLHARVAVIARRPKAPLARAALAARVEDLAYWQPSRGILYGLNRRGRPRPDRALVLFDEADLVEKLRFLAPDIADHWDGAAYAARLSADVAQWIALNAYSTDRPDLLAFIRRQLARLGLTVDVDGAWEIGRTTWRSATPGSE</sequence>
<reference evidence="2" key="2">
    <citation type="submission" date="2021-08" db="EMBL/GenBank/DDBJ databases">
        <authorList>
            <person name="Tani A."/>
            <person name="Ola A."/>
            <person name="Ogura Y."/>
            <person name="Katsura K."/>
            <person name="Hayashi T."/>
        </authorList>
    </citation>
    <scope>NUCLEOTIDE SEQUENCE</scope>
    <source>
        <strain evidence="2">DSM 17168</strain>
    </source>
</reference>
<reference evidence="2" key="1">
    <citation type="journal article" date="2021" name="Front. Microbiol.">
        <title>Comprehensive Comparative Genomics and Phenotyping of Methylobacterium Species.</title>
        <authorList>
            <person name="Alessa O."/>
            <person name="Ogura Y."/>
            <person name="Fujitani Y."/>
            <person name="Takami H."/>
            <person name="Hayashi T."/>
            <person name="Sahin N."/>
            <person name="Tani A."/>
        </authorList>
    </citation>
    <scope>NUCLEOTIDE SEQUENCE</scope>
    <source>
        <strain evidence="2">DSM 17168</strain>
    </source>
</reference>
<dbReference type="Proteomes" id="UP001055153">
    <property type="component" value="Unassembled WGS sequence"/>
</dbReference>
<protein>
    <recommendedName>
        <fullName evidence="1">Glycosyltransferase 61 catalytic domain-containing protein</fullName>
    </recommendedName>
</protein>
<evidence type="ECO:0000313" key="2">
    <source>
        <dbReference type="EMBL" id="GJE04398.1"/>
    </source>
</evidence>
<dbReference type="Pfam" id="PF04577">
    <property type="entry name" value="Glyco_transf_61"/>
    <property type="match status" value="1"/>
</dbReference>
<gene>
    <name evidence="2" type="ORF">GMJLKIPL_6362</name>
</gene>
<name>A0ABQ4SRF4_9HYPH</name>
<organism evidence="2 3">
    <name type="scientific">Methylobacterium isbiliense</name>
    <dbReference type="NCBI Taxonomy" id="315478"/>
    <lineage>
        <taxon>Bacteria</taxon>
        <taxon>Pseudomonadati</taxon>
        <taxon>Pseudomonadota</taxon>
        <taxon>Alphaproteobacteria</taxon>
        <taxon>Hyphomicrobiales</taxon>
        <taxon>Methylobacteriaceae</taxon>
        <taxon>Methylobacterium</taxon>
    </lineage>
</organism>